<dbReference type="PANTHER" id="PTHR12822:SF2">
    <property type="entry name" value="PROTEIN YIPF"/>
    <property type="match status" value="1"/>
</dbReference>
<evidence type="ECO:0000313" key="10">
    <source>
        <dbReference type="Proteomes" id="UP000256970"/>
    </source>
</evidence>
<comment type="similarity">
    <text evidence="2 6">Belongs to the YIP1 family.</text>
</comment>
<feature type="transmembrane region" description="Helical" evidence="6">
    <location>
        <begin position="321"/>
        <end position="343"/>
    </location>
</feature>
<keyword evidence="5 6" id="KW-0472">Membrane</keyword>
<feature type="compositionally biased region" description="Low complexity" evidence="7">
    <location>
        <begin position="94"/>
        <end position="112"/>
    </location>
</feature>
<dbReference type="STRING" id="3088.A0A383WDJ0"/>
<dbReference type="Proteomes" id="UP000256970">
    <property type="component" value="Unassembled WGS sequence"/>
</dbReference>
<feature type="transmembrane region" description="Helical" evidence="6">
    <location>
        <begin position="176"/>
        <end position="197"/>
    </location>
</feature>
<dbReference type="GO" id="GO:0031267">
    <property type="term" value="F:small GTPase binding"/>
    <property type="evidence" value="ECO:0007669"/>
    <property type="project" value="InterPro"/>
</dbReference>
<keyword evidence="3 6" id="KW-0812">Transmembrane</keyword>
<feature type="region of interest" description="Disordered" evidence="7">
    <location>
        <begin position="86"/>
        <end position="129"/>
    </location>
</feature>
<dbReference type="Pfam" id="PF04893">
    <property type="entry name" value="Yip1"/>
    <property type="match status" value="1"/>
</dbReference>
<feature type="transmembrane region" description="Helical" evidence="6">
    <location>
        <begin position="264"/>
        <end position="286"/>
    </location>
</feature>
<evidence type="ECO:0000256" key="7">
    <source>
        <dbReference type="SAM" id="MobiDB-lite"/>
    </source>
</evidence>
<dbReference type="GO" id="GO:0016192">
    <property type="term" value="P:vesicle-mediated transport"/>
    <property type="evidence" value="ECO:0007669"/>
    <property type="project" value="InterPro"/>
</dbReference>
<feature type="transmembrane region" description="Helical" evidence="6">
    <location>
        <begin position="232"/>
        <end position="252"/>
    </location>
</feature>
<proteinExistence type="inferred from homology"/>
<evidence type="ECO:0000256" key="1">
    <source>
        <dbReference type="ARBA" id="ARBA00004141"/>
    </source>
</evidence>
<evidence type="ECO:0000256" key="4">
    <source>
        <dbReference type="ARBA" id="ARBA00022989"/>
    </source>
</evidence>
<feature type="transmembrane region" description="Helical" evidence="6">
    <location>
        <begin position="292"/>
        <end position="309"/>
    </location>
</feature>
<evidence type="ECO:0000256" key="3">
    <source>
        <dbReference type="ARBA" id="ARBA00022692"/>
    </source>
</evidence>
<evidence type="ECO:0000256" key="6">
    <source>
        <dbReference type="RuleBase" id="RU361264"/>
    </source>
</evidence>
<organism evidence="9 10">
    <name type="scientific">Tetradesmus obliquus</name>
    <name type="common">Green alga</name>
    <name type="synonym">Acutodesmus obliquus</name>
    <dbReference type="NCBI Taxonomy" id="3088"/>
    <lineage>
        <taxon>Eukaryota</taxon>
        <taxon>Viridiplantae</taxon>
        <taxon>Chlorophyta</taxon>
        <taxon>core chlorophytes</taxon>
        <taxon>Chlorophyceae</taxon>
        <taxon>CS clade</taxon>
        <taxon>Sphaeropleales</taxon>
        <taxon>Scenedesmaceae</taxon>
        <taxon>Tetradesmus</taxon>
    </lineage>
</organism>
<evidence type="ECO:0000256" key="2">
    <source>
        <dbReference type="ARBA" id="ARBA00010596"/>
    </source>
</evidence>
<protein>
    <recommendedName>
        <fullName evidence="6">Protein YIP</fullName>
    </recommendedName>
</protein>
<keyword evidence="10" id="KW-1185">Reference proteome</keyword>
<dbReference type="PANTHER" id="PTHR12822">
    <property type="entry name" value="PROTEIN YIPF"/>
    <property type="match status" value="1"/>
</dbReference>
<dbReference type="EMBL" id="FNXT01001226">
    <property type="protein sequence ID" value="SZX75179.1"/>
    <property type="molecule type" value="Genomic_DNA"/>
</dbReference>
<feature type="domain" description="Yip1" evidence="8">
    <location>
        <begin position="171"/>
        <end position="336"/>
    </location>
</feature>
<dbReference type="InterPro" id="IPR006977">
    <property type="entry name" value="Yip1_dom"/>
</dbReference>
<dbReference type="AlphaFoldDB" id="A0A383WDJ0"/>
<sequence length="356" mass="37804">MGSPYARTRDNPFADSTLYDVNTTYVPPDLSETVDAVVPAVVPVAGAGAAAHTPAAVPFPAPAPQAAAATPAPPLQFTESNLNTNAVTGQIGRPGTAPAAGGSVPAAGSRPATAPPANTSLPGDPDDPSQYPFWNVRRYRPLFNVDTKDVVWRVGSSFLGPLKPDFMAVTLSSPDLYGPFWVATTLIFVTAVAGNYADFIAFRSQQKAAAAGGDAGSIGERQWYTDYAKMSFSALLFYGYVFGLGLALYFALRWFKSEIKLSNVWCIYGYSLTIFIPMAFVCIVPIGWVRWLVVGLATGMSGLFIVSNLKQTIYDAAPARAVMLLGIIAGLHAAVGLLLRLYFFHYRGAPEVTGSG</sequence>
<dbReference type="GO" id="GO:0000139">
    <property type="term" value="C:Golgi membrane"/>
    <property type="evidence" value="ECO:0007669"/>
    <property type="project" value="UniProtKB-SubCell"/>
</dbReference>
<name>A0A383WDJ0_TETOB</name>
<accession>A0A383WDJ0</accession>
<evidence type="ECO:0000256" key="5">
    <source>
        <dbReference type="ARBA" id="ARBA00023136"/>
    </source>
</evidence>
<dbReference type="InterPro" id="IPR039765">
    <property type="entry name" value="Yip5/YIPF1/YIPF2"/>
</dbReference>
<evidence type="ECO:0000259" key="8">
    <source>
        <dbReference type="Pfam" id="PF04893"/>
    </source>
</evidence>
<comment type="subcellular location">
    <subcellularLocation>
        <location evidence="6">Golgi apparatus membrane</location>
        <topology evidence="6">Multi-pass membrane protein</topology>
    </subcellularLocation>
    <subcellularLocation>
        <location evidence="1">Membrane</location>
        <topology evidence="1">Multi-pass membrane protein</topology>
    </subcellularLocation>
</comment>
<gene>
    <name evidence="9" type="ORF">BQ4739_LOCUS15478</name>
</gene>
<evidence type="ECO:0000313" key="9">
    <source>
        <dbReference type="EMBL" id="SZX75179.1"/>
    </source>
</evidence>
<reference evidence="9 10" key="1">
    <citation type="submission" date="2016-10" db="EMBL/GenBank/DDBJ databases">
        <authorList>
            <person name="Cai Z."/>
        </authorList>
    </citation>
    <scope>NUCLEOTIDE SEQUENCE [LARGE SCALE GENOMIC DNA]</scope>
</reference>
<keyword evidence="4 6" id="KW-1133">Transmembrane helix</keyword>